<gene>
    <name evidence="2" type="ORF">B0T18DRAFT_418356</name>
</gene>
<comment type="caution">
    <text evidence="2">The sequence shown here is derived from an EMBL/GenBank/DDBJ whole genome shotgun (WGS) entry which is preliminary data.</text>
</comment>
<dbReference type="AlphaFoldDB" id="A0AA40EJR6"/>
<keyword evidence="3" id="KW-1185">Reference proteome</keyword>
<sequence length="118" mass="13333">MQLSWAHLYFTNPPHIAHARLIPICTTRSLHHTPPLPASLCHVPIVHVSPVGDLASMTDSSRQPHQDIKTRHPRRPIQGPERADFSFGPACQQTPKGGIWGGRHREKKRYERFDAASH</sequence>
<evidence type="ECO:0000256" key="1">
    <source>
        <dbReference type="SAM" id="MobiDB-lite"/>
    </source>
</evidence>
<organism evidence="2 3">
    <name type="scientific">Schizothecium vesticola</name>
    <dbReference type="NCBI Taxonomy" id="314040"/>
    <lineage>
        <taxon>Eukaryota</taxon>
        <taxon>Fungi</taxon>
        <taxon>Dikarya</taxon>
        <taxon>Ascomycota</taxon>
        <taxon>Pezizomycotina</taxon>
        <taxon>Sordariomycetes</taxon>
        <taxon>Sordariomycetidae</taxon>
        <taxon>Sordariales</taxon>
        <taxon>Schizotheciaceae</taxon>
        <taxon>Schizothecium</taxon>
    </lineage>
</organism>
<name>A0AA40EJR6_9PEZI</name>
<feature type="compositionally biased region" description="Basic and acidic residues" evidence="1">
    <location>
        <begin position="108"/>
        <end position="118"/>
    </location>
</feature>
<evidence type="ECO:0000313" key="2">
    <source>
        <dbReference type="EMBL" id="KAK0740620.1"/>
    </source>
</evidence>
<dbReference type="EMBL" id="JAUKUD010000006">
    <property type="protein sequence ID" value="KAK0740620.1"/>
    <property type="molecule type" value="Genomic_DNA"/>
</dbReference>
<accession>A0AA40EJR6</accession>
<proteinExistence type="predicted"/>
<evidence type="ECO:0000313" key="3">
    <source>
        <dbReference type="Proteomes" id="UP001172155"/>
    </source>
</evidence>
<protein>
    <submittedName>
        <fullName evidence="2">Uncharacterized protein</fullName>
    </submittedName>
</protein>
<feature type="region of interest" description="Disordered" evidence="1">
    <location>
        <begin position="54"/>
        <end position="118"/>
    </location>
</feature>
<reference evidence="2" key="1">
    <citation type="submission" date="2023-06" db="EMBL/GenBank/DDBJ databases">
        <title>Genome-scale phylogeny and comparative genomics of the fungal order Sordariales.</title>
        <authorList>
            <consortium name="Lawrence Berkeley National Laboratory"/>
            <person name="Hensen N."/>
            <person name="Bonometti L."/>
            <person name="Westerberg I."/>
            <person name="Brannstrom I.O."/>
            <person name="Guillou S."/>
            <person name="Cros-Aarteil S."/>
            <person name="Calhoun S."/>
            <person name="Haridas S."/>
            <person name="Kuo A."/>
            <person name="Mondo S."/>
            <person name="Pangilinan J."/>
            <person name="Riley R."/>
            <person name="LaButti K."/>
            <person name="Andreopoulos B."/>
            <person name="Lipzen A."/>
            <person name="Chen C."/>
            <person name="Yanf M."/>
            <person name="Daum C."/>
            <person name="Ng V."/>
            <person name="Clum A."/>
            <person name="Steindorff A."/>
            <person name="Ohm R."/>
            <person name="Martin F."/>
            <person name="Silar P."/>
            <person name="Natvig D."/>
            <person name="Lalanne C."/>
            <person name="Gautier V."/>
            <person name="Ament-velasquez S.L."/>
            <person name="Kruys A."/>
            <person name="Hutchinson M.I."/>
            <person name="Powell A.J."/>
            <person name="Barry K."/>
            <person name="Miller A.N."/>
            <person name="Grigoriev I.V."/>
            <person name="Debuchy R."/>
            <person name="Gladieux P."/>
            <person name="Thoren M.H."/>
            <person name="Johannesson H."/>
        </authorList>
    </citation>
    <scope>NUCLEOTIDE SEQUENCE</scope>
    <source>
        <strain evidence="2">SMH3187-1</strain>
    </source>
</reference>
<dbReference type="Proteomes" id="UP001172155">
    <property type="component" value="Unassembled WGS sequence"/>
</dbReference>